<feature type="domain" description="ABC transporter" evidence="8">
    <location>
        <begin position="6"/>
        <end position="245"/>
    </location>
</feature>
<keyword evidence="7" id="KW-0472">Membrane</keyword>
<dbReference type="InterPro" id="IPR027417">
    <property type="entry name" value="P-loop_NTPase"/>
</dbReference>
<keyword evidence="4 9" id="KW-0067">ATP-binding</keyword>
<evidence type="ECO:0000313" key="10">
    <source>
        <dbReference type="Proteomes" id="UP001321421"/>
    </source>
</evidence>
<dbReference type="InterPro" id="IPR050086">
    <property type="entry name" value="MetN_ABC_transporter-like"/>
</dbReference>
<evidence type="ECO:0000256" key="6">
    <source>
        <dbReference type="ARBA" id="ARBA00022970"/>
    </source>
</evidence>
<dbReference type="EMBL" id="AP027735">
    <property type="protein sequence ID" value="BDZ56881.1"/>
    <property type="molecule type" value="Genomic_DNA"/>
</dbReference>
<dbReference type="CDD" id="cd03258">
    <property type="entry name" value="ABC_MetN_methionine_transporter"/>
    <property type="match status" value="1"/>
</dbReference>
<dbReference type="PROSITE" id="PS00211">
    <property type="entry name" value="ABC_TRANSPORTER_1"/>
    <property type="match status" value="1"/>
</dbReference>
<evidence type="ECO:0000256" key="2">
    <source>
        <dbReference type="ARBA" id="ARBA00022475"/>
    </source>
</evidence>
<dbReference type="GO" id="GO:0005524">
    <property type="term" value="F:ATP binding"/>
    <property type="evidence" value="ECO:0007669"/>
    <property type="project" value="UniProtKB-KW"/>
</dbReference>
<dbReference type="InterPro" id="IPR018449">
    <property type="entry name" value="NIL_domain"/>
</dbReference>
<dbReference type="PROSITE" id="PS50893">
    <property type="entry name" value="ABC_TRANSPORTER_2"/>
    <property type="match status" value="1"/>
</dbReference>
<keyword evidence="5" id="KW-1278">Translocase</keyword>
<dbReference type="InterPro" id="IPR017871">
    <property type="entry name" value="ABC_transporter-like_CS"/>
</dbReference>
<gene>
    <name evidence="9" type="primary">metN</name>
    <name evidence="9" type="ORF">GCM10025872_05380</name>
</gene>
<evidence type="ECO:0000256" key="4">
    <source>
        <dbReference type="ARBA" id="ARBA00022840"/>
    </source>
</evidence>
<dbReference type="InterPro" id="IPR045865">
    <property type="entry name" value="ACT-like_dom_sf"/>
</dbReference>
<evidence type="ECO:0000313" key="9">
    <source>
        <dbReference type="EMBL" id="BDZ56881.1"/>
    </source>
</evidence>
<dbReference type="PANTHER" id="PTHR43166">
    <property type="entry name" value="AMINO ACID IMPORT ATP-BINDING PROTEIN"/>
    <property type="match status" value="1"/>
</dbReference>
<name>A0ABN6YLK2_9MICO</name>
<dbReference type="SUPFAM" id="SSF55021">
    <property type="entry name" value="ACT-like"/>
    <property type="match status" value="1"/>
</dbReference>
<proteinExistence type="predicted"/>
<dbReference type="SMART" id="SM00382">
    <property type="entry name" value="AAA"/>
    <property type="match status" value="1"/>
</dbReference>
<dbReference type="PANTHER" id="PTHR43166:SF30">
    <property type="entry name" value="METHIONINE IMPORT ATP-BINDING PROTEIN METN"/>
    <property type="match status" value="1"/>
</dbReference>
<protein>
    <submittedName>
        <fullName evidence="9">Methionine import ATP-binding protein MetN</fullName>
    </submittedName>
</protein>
<keyword evidence="1" id="KW-0813">Transport</keyword>
<keyword evidence="2" id="KW-1003">Cell membrane</keyword>
<dbReference type="InterPro" id="IPR041701">
    <property type="entry name" value="MetN_ABC"/>
</dbReference>
<dbReference type="Gene3D" id="3.40.50.300">
    <property type="entry name" value="P-loop containing nucleotide triphosphate hydrolases"/>
    <property type="match status" value="1"/>
</dbReference>
<dbReference type="SUPFAM" id="SSF52540">
    <property type="entry name" value="P-loop containing nucleoside triphosphate hydrolases"/>
    <property type="match status" value="1"/>
</dbReference>
<evidence type="ECO:0000256" key="7">
    <source>
        <dbReference type="ARBA" id="ARBA00023136"/>
    </source>
</evidence>
<reference evidence="10" key="1">
    <citation type="journal article" date="2019" name="Int. J. Syst. Evol. Microbiol.">
        <title>The Global Catalogue of Microorganisms (GCM) 10K type strain sequencing project: providing services to taxonomists for standard genome sequencing and annotation.</title>
        <authorList>
            <consortium name="The Broad Institute Genomics Platform"/>
            <consortium name="The Broad Institute Genome Sequencing Center for Infectious Disease"/>
            <person name="Wu L."/>
            <person name="Ma J."/>
        </authorList>
    </citation>
    <scope>NUCLEOTIDE SEQUENCE [LARGE SCALE GENOMIC DNA]</scope>
    <source>
        <strain evidence="10">NBRC 110608</strain>
    </source>
</reference>
<keyword evidence="10" id="KW-1185">Reference proteome</keyword>
<dbReference type="Gene3D" id="3.30.70.260">
    <property type="match status" value="1"/>
</dbReference>
<dbReference type="InterPro" id="IPR003593">
    <property type="entry name" value="AAA+_ATPase"/>
</dbReference>
<dbReference type="Proteomes" id="UP001321421">
    <property type="component" value="Chromosome"/>
</dbReference>
<evidence type="ECO:0000256" key="3">
    <source>
        <dbReference type="ARBA" id="ARBA00022741"/>
    </source>
</evidence>
<sequence length="355" mass="38199">MSESIISLDRVGKTFSRGGSQVTALDEVTLDVRRGEVFAVIGFSGAGKSTLVRLINGLELPTSGTVTVQGQQLNSLRPKQIRALRSDIGMVFQQFNLLRSRTVYGNVAYPLEVAGWKPEQIYRRITELLHFVGLTERAWAYPEELSGGQKQRVGIARALATNPPILLADESTSALDPDTTREVLALLRRVNEELGITIVVITHEMEVVRSLADRVAVLESGRLAELGPVRDIFANPTAGATRRLVGATLDAVPDADDLAQLRTRHRGRIVTVTVAAGRSLGAVLGRASEQGVELEIVHGGVTSMKEEALATFTLSLRGEPDAVERMVAELRGIGAVDEAGDHGRTAGEPLQEVSA</sequence>
<dbReference type="InterPro" id="IPR003439">
    <property type="entry name" value="ABC_transporter-like_ATP-bd"/>
</dbReference>
<keyword evidence="6" id="KW-0029">Amino-acid transport</keyword>
<organism evidence="9 10">
    <name type="scientific">Barrientosiimonas endolithica</name>
    <dbReference type="NCBI Taxonomy" id="1535208"/>
    <lineage>
        <taxon>Bacteria</taxon>
        <taxon>Bacillati</taxon>
        <taxon>Actinomycetota</taxon>
        <taxon>Actinomycetes</taxon>
        <taxon>Micrococcales</taxon>
        <taxon>Dermacoccaceae</taxon>
        <taxon>Barrientosiimonas</taxon>
    </lineage>
</organism>
<keyword evidence="3" id="KW-0547">Nucleotide-binding</keyword>
<evidence type="ECO:0000259" key="8">
    <source>
        <dbReference type="PROSITE" id="PS50893"/>
    </source>
</evidence>
<dbReference type="Pfam" id="PF09383">
    <property type="entry name" value="NIL"/>
    <property type="match status" value="1"/>
</dbReference>
<dbReference type="RefSeq" id="WP_289232241.1">
    <property type="nucleotide sequence ID" value="NZ_AP027735.1"/>
</dbReference>
<dbReference type="Pfam" id="PF00005">
    <property type="entry name" value="ABC_tran"/>
    <property type="match status" value="1"/>
</dbReference>
<accession>A0ABN6YLK2</accession>
<evidence type="ECO:0000256" key="5">
    <source>
        <dbReference type="ARBA" id="ARBA00022967"/>
    </source>
</evidence>
<evidence type="ECO:0000256" key="1">
    <source>
        <dbReference type="ARBA" id="ARBA00022448"/>
    </source>
</evidence>